<feature type="region of interest" description="Disordered" evidence="1">
    <location>
        <begin position="1"/>
        <end position="52"/>
    </location>
</feature>
<accession>A0A1A3MNH6</accession>
<dbReference type="InterPro" id="IPR043641">
    <property type="entry name" value="PPE-PPW_C"/>
</dbReference>
<dbReference type="RefSeq" id="WP_065161081.1">
    <property type="nucleotide sequence ID" value="NZ_LZLQ01000148.1"/>
</dbReference>
<feature type="compositionally biased region" description="Basic residues" evidence="1">
    <location>
        <begin position="32"/>
        <end position="42"/>
    </location>
</feature>
<proteinExistence type="predicted"/>
<evidence type="ECO:0000313" key="3">
    <source>
        <dbReference type="EMBL" id="OBK10319.1"/>
    </source>
</evidence>
<keyword evidence="4" id="KW-1185">Reference proteome</keyword>
<dbReference type="AlphaFoldDB" id="A0A1A3MNH6"/>
<reference evidence="3 4" key="1">
    <citation type="submission" date="2016-06" db="EMBL/GenBank/DDBJ databases">
        <authorList>
            <person name="Kjaerup R.B."/>
            <person name="Dalgaard T.S."/>
            <person name="Juul-Madsen H.R."/>
        </authorList>
    </citation>
    <scope>NUCLEOTIDE SEQUENCE [LARGE SCALE GENOMIC DNA]</scope>
    <source>
        <strain evidence="3 4">1245139.5</strain>
    </source>
</reference>
<evidence type="ECO:0000256" key="1">
    <source>
        <dbReference type="SAM" id="MobiDB-lite"/>
    </source>
</evidence>
<feature type="compositionally biased region" description="Low complexity" evidence="1">
    <location>
        <begin position="19"/>
        <end position="31"/>
    </location>
</feature>
<dbReference type="Pfam" id="PF18878">
    <property type="entry name" value="PPE-PPW"/>
    <property type="match status" value="1"/>
</dbReference>
<sequence>MGVKASTGAKRQAEQPDTSAAAAPAAASAPGRARRRRQARQRRHDDEFMDMNVDVDPEWAPQSSARGAGQLGFAGTLRNENIGDAAGLVTLASGEFGGGVNLPMLPGSWTAEDDLNPPR</sequence>
<dbReference type="EMBL" id="LZLQ01000148">
    <property type="protein sequence ID" value="OBK10319.1"/>
    <property type="molecule type" value="Genomic_DNA"/>
</dbReference>
<dbReference type="OrthoDB" id="4753880at2"/>
<comment type="caution">
    <text evidence="3">The sequence shown here is derived from an EMBL/GenBank/DDBJ whole genome shotgun (WGS) entry which is preliminary data.</text>
</comment>
<evidence type="ECO:0000259" key="2">
    <source>
        <dbReference type="Pfam" id="PF18878"/>
    </source>
</evidence>
<name>A0A1A3MNH6_MYCAS</name>
<evidence type="ECO:0000313" key="4">
    <source>
        <dbReference type="Proteomes" id="UP000093629"/>
    </source>
</evidence>
<protein>
    <recommendedName>
        <fullName evidence="2">PPE-PPW subfamily C-terminal domain-containing protein</fullName>
    </recommendedName>
</protein>
<dbReference type="Proteomes" id="UP000093629">
    <property type="component" value="Unassembled WGS sequence"/>
</dbReference>
<gene>
    <name evidence="3" type="ORF">A5636_15210</name>
</gene>
<feature type="domain" description="PPE-PPW subfamily C-terminal" evidence="2">
    <location>
        <begin position="63"/>
        <end position="109"/>
    </location>
</feature>
<organism evidence="3 4">
    <name type="scientific">Mycobacterium asiaticum</name>
    <dbReference type="NCBI Taxonomy" id="1790"/>
    <lineage>
        <taxon>Bacteria</taxon>
        <taxon>Bacillati</taxon>
        <taxon>Actinomycetota</taxon>
        <taxon>Actinomycetes</taxon>
        <taxon>Mycobacteriales</taxon>
        <taxon>Mycobacteriaceae</taxon>
        <taxon>Mycobacterium</taxon>
    </lineage>
</organism>